<organism evidence="2 3">
    <name type="scientific">Pandoraea apista</name>
    <dbReference type="NCBI Taxonomy" id="93218"/>
    <lineage>
        <taxon>Bacteria</taxon>
        <taxon>Pseudomonadati</taxon>
        <taxon>Pseudomonadota</taxon>
        <taxon>Betaproteobacteria</taxon>
        <taxon>Burkholderiales</taxon>
        <taxon>Burkholderiaceae</taxon>
        <taxon>Pandoraea</taxon>
    </lineage>
</organism>
<dbReference type="Pfam" id="PF14301">
    <property type="entry name" value="DUF4376"/>
    <property type="match status" value="1"/>
</dbReference>
<proteinExistence type="predicted"/>
<name>A0A5E5P6V5_9BURK</name>
<feature type="domain" description="DUF4376" evidence="1">
    <location>
        <begin position="69"/>
        <end position="187"/>
    </location>
</feature>
<protein>
    <recommendedName>
        <fullName evidence="1">DUF4376 domain-containing protein</fullName>
    </recommendedName>
</protein>
<sequence>MGQKYAAYDEQGVITAYYDSVDSLPPPETRIVELTEKEWMDCISQQGWTVVNGGLVAPAQPTAEQMLNQARQAQAAMISAACERAITGGFQSAALGKPHTYPSNSTDQVNLAANVLSSLYPDCPENWTTLQLCADADGNWAYRHHSATQIQQVGTDSKAASMACLTKNADLQALISAAETIAAVQAIQWS</sequence>
<dbReference type="OrthoDB" id="9100846at2"/>
<dbReference type="RefSeq" id="WP_150728742.1">
    <property type="nucleotide sequence ID" value="NZ_CABPSX010000006.1"/>
</dbReference>
<gene>
    <name evidence="2" type="ORF">PAP18089_03083</name>
</gene>
<dbReference type="InterPro" id="IPR025484">
    <property type="entry name" value="DUF4376"/>
</dbReference>
<reference evidence="2 3" key="1">
    <citation type="submission" date="2019-08" db="EMBL/GenBank/DDBJ databases">
        <authorList>
            <person name="Peeters C."/>
        </authorList>
    </citation>
    <scope>NUCLEOTIDE SEQUENCE [LARGE SCALE GENOMIC DNA]</scope>
    <source>
        <strain evidence="2 3">LMG 18089</strain>
    </source>
</reference>
<dbReference type="Proteomes" id="UP000364291">
    <property type="component" value="Unassembled WGS sequence"/>
</dbReference>
<evidence type="ECO:0000313" key="3">
    <source>
        <dbReference type="Proteomes" id="UP000364291"/>
    </source>
</evidence>
<dbReference type="EMBL" id="CABPSX010000006">
    <property type="protein sequence ID" value="VVG72090.1"/>
    <property type="molecule type" value="Genomic_DNA"/>
</dbReference>
<evidence type="ECO:0000313" key="2">
    <source>
        <dbReference type="EMBL" id="VVG72090.1"/>
    </source>
</evidence>
<dbReference type="AlphaFoldDB" id="A0A5E5P6V5"/>
<evidence type="ECO:0000259" key="1">
    <source>
        <dbReference type="Pfam" id="PF14301"/>
    </source>
</evidence>
<accession>A0A5E5P6V5</accession>